<dbReference type="InterPro" id="IPR018976">
    <property type="entry name" value="Imelysin-like"/>
</dbReference>
<evidence type="ECO:0000259" key="4">
    <source>
        <dbReference type="Pfam" id="PF09375"/>
    </source>
</evidence>
<comment type="caution">
    <text evidence="5">The sequence shown here is derived from an EMBL/GenBank/DDBJ whole genome shotgun (WGS) entry which is preliminary data.</text>
</comment>
<gene>
    <name evidence="5" type="ORF">C8E02_0801</name>
</gene>
<accession>A0A495BIG7</accession>
<dbReference type="AlphaFoldDB" id="A0A495BIG7"/>
<protein>
    <submittedName>
        <fullName evidence="5">Putative lipoprotein</fullName>
    </submittedName>
</protein>
<dbReference type="InterPro" id="IPR034984">
    <property type="entry name" value="Imelysin-like_IPPA"/>
</dbReference>
<name>A0A495BIG7_VOGIN</name>
<feature type="signal peptide" evidence="3">
    <location>
        <begin position="1"/>
        <end position="20"/>
    </location>
</feature>
<dbReference type="Proteomes" id="UP000279384">
    <property type="component" value="Unassembled WGS sequence"/>
</dbReference>
<dbReference type="Gene3D" id="1.20.1420.20">
    <property type="entry name" value="M75 peptidase, HXXE motif"/>
    <property type="match status" value="1"/>
</dbReference>
<dbReference type="EMBL" id="RBID01000011">
    <property type="protein sequence ID" value="RKQ61036.1"/>
    <property type="molecule type" value="Genomic_DNA"/>
</dbReference>
<feature type="domain" description="Imelysin-like" evidence="4">
    <location>
        <begin position="42"/>
        <end position="319"/>
    </location>
</feature>
<dbReference type="GO" id="GO:0030313">
    <property type="term" value="C:cell envelope"/>
    <property type="evidence" value="ECO:0007669"/>
    <property type="project" value="UniProtKB-SubCell"/>
</dbReference>
<evidence type="ECO:0000256" key="1">
    <source>
        <dbReference type="ARBA" id="ARBA00004196"/>
    </source>
</evidence>
<keyword evidence="5" id="KW-0449">Lipoprotein</keyword>
<dbReference type="Pfam" id="PF09375">
    <property type="entry name" value="Peptidase_M75"/>
    <property type="match status" value="1"/>
</dbReference>
<dbReference type="InterPro" id="IPR038352">
    <property type="entry name" value="Imelysin_sf"/>
</dbReference>
<organism evidence="5 6">
    <name type="scientific">Vogesella indigofera</name>
    <name type="common">Pseudomonas indigofera</name>
    <dbReference type="NCBI Taxonomy" id="45465"/>
    <lineage>
        <taxon>Bacteria</taxon>
        <taxon>Pseudomonadati</taxon>
        <taxon>Pseudomonadota</taxon>
        <taxon>Betaproteobacteria</taxon>
        <taxon>Neisseriales</taxon>
        <taxon>Chromobacteriaceae</taxon>
        <taxon>Vogesella</taxon>
    </lineage>
</organism>
<comment type="subcellular location">
    <subcellularLocation>
        <location evidence="1">Cell envelope</location>
    </subcellularLocation>
</comment>
<evidence type="ECO:0000313" key="5">
    <source>
        <dbReference type="EMBL" id="RKQ61036.1"/>
    </source>
</evidence>
<evidence type="ECO:0000256" key="2">
    <source>
        <dbReference type="ARBA" id="ARBA00022729"/>
    </source>
</evidence>
<feature type="chain" id="PRO_5019749266" evidence="3">
    <location>
        <begin position="21"/>
        <end position="343"/>
    </location>
</feature>
<sequence>MQLKPILTLSALLLAGAAHADTAAPPDATPRYVQYVLNDTLLPRYQQLADANRALASQLQQSCARPDNAGLAAVRQQWQQAYGSWMRVAALNWGPTAQLRSQRTIAFRPTRTALVDSAVSRSAAHEADVFDTTGTAAKGYTAIEYLLYRPTASLATPGVCTWLQRNADELGGHSAELQRQWQRFAARIAAGETADDLPSSQQALEEIINLTLAGNNELHKELSRLSSQKPELVSGQRSHSGKRLLQAQFDLLQQLLIGGKGKDFALAQLLEQAQQQALAQQLRQRVAAVGKGLAQLPDDLVQVGRSGKEKAAVQALAALLTLLEGPVADSLDITLSFNESDGD</sequence>
<keyword evidence="2 3" id="KW-0732">Signal</keyword>
<reference evidence="5 6" key="1">
    <citation type="submission" date="2018-10" db="EMBL/GenBank/DDBJ databases">
        <title>Genomic Encyclopedia of Type Strains, Phase IV (KMG-IV): sequencing the most valuable type-strain genomes for metagenomic binning, comparative biology and taxonomic classification.</title>
        <authorList>
            <person name="Goeker M."/>
        </authorList>
    </citation>
    <scope>NUCLEOTIDE SEQUENCE [LARGE SCALE GENOMIC DNA]</scope>
    <source>
        <strain evidence="5 6">DSM 3303</strain>
    </source>
</reference>
<dbReference type="RefSeq" id="WP_120809720.1">
    <property type="nucleotide sequence ID" value="NZ_RBID01000011.1"/>
</dbReference>
<evidence type="ECO:0000256" key="3">
    <source>
        <dbReference type="SAM" id="SignalP"/>
    </source>
</evidence>
<proteinExistence type="predicted"/>
<evidence type="ECO:0000313" key="6">
    <source>
        <dbReference type="Proteomes" id="UP000279384"/>
    </source>
</evidence>
<dbReference type="CDD" id="cd14659">
    <property type="entry name" value="Imelysin-like_IPPA"/>
    <property type="match status" value="1"/>
</dbReference>